<dbReference type="SUPFAM" id="SSF51161">
    <property type="entry name" value="Trimeric LpxA-like enzymes"/>
    <property type="match status" value="1"/>
</dbReference>
<dbReference type="InterPro" id="IPR050179">
    <property type="entry name" value="Trans_hexapeptide_repeat"/>
</dbReference>
<comment type="similarity">
    <text evidence="1">Belongs to the transferase hexapeptide repeat family.</text>
</comment>
<dbReference type="InterPro" id="IPR011004">
    <property type="entry name" value="Trimer_LpxA-like_sf"/>
</dbReference>
<name>C6XMU2_HIRBI</name>
<organism evidence="2 3">
    <name type="scientific">Hirschia baltica (strain ATCC 49814 / DSM 5838 / IFAM 1418)</name>
    <dbReference type="NCBI Taxonomy" id="582402"/>
    <lineage>
        <taxon>Bacteria</taxon>
        <taxon>Pseudomonadati</taxon>
        <taxon>Pseudomonadota</taxon>
        <taxon>Alphaproteobacteria</taxon>
        <taxon>Hyphomonadales</taxon>
        <taxon>Hyphomonadaceae</taxon>
        <taxon>Hirschia</taxon>
    </lineage>
</organism>
<dbReference type="RefSeq" id="WP_015828156.1">
    <property type="nucleotide sequence ID" value="NC_012982.1"/>
</dbReference>
<dbReference type="AlphaFoldDB" id="C6XMU2"/>
<dbReference type="Gene3D" id="2.160.10.10">
    <property type="entry name" value="Hexapeptide repeat proteins"/>
    <property type="match status" value="1"/>
</dbReference>
<evidence type="ECO:0000313" key="3">
    <source>
        <dbReference type="Proteomes" id="UP000002745"/>
    </source>
</evidence>
<dbReference type="PANTHER" id="PTHR43300:SF7">
    <property type="entry name" value="UDP-N-ACETYLBACILLOSAMINE N-ACETYLTRANSFERASE"/>
    <property type="match status" value="1"/>
</dbReference>
<sequence length="226" mass="24670">MTTPILIYGIGAMARVIASYVRRTHNIIGYTVDDVVIQNGQTQFNNLPLYPFSQIRDFVAPNACKVIMTVGYRNMNDLKLERIKQLQDQGFEITGYCDPNLVRHDDVSIDETAIILDHVSIHSGSQIGPHAFITSQVNIGHDCQIGEAVWINGGVSIGGGASIGRLSVLSMNSCIAHGVEMGERVFVGANTLVQRSIADDGVVLSASGELHRLKSRSFLKFAKLEE</sequence>
<keyword evidence="3" id="KW-1185">Reference proteome</keyword>
<dbReference type="EMBL" id="CP001678">
    <property type="protein sequence ID" value="ACT60006.1"/>
    <property type="molecule type" value="Genomic_DNA"/>
</dbReference>
<dbReference type="OrthoDB" id="1115300at2"/>
<protein>
    <submittedName>
        <fullName evidence="2">UDP-3-O-(3-hydroxymyristoyl)-like protein</fullName>
    </submittedName>
</protein>
<dbReference type="PANTHER" id="PTHR43300">
    <property type="entry name" value="ACETYLTRANSFERASE"/>
    <property type="match status" value="1"/>
</dbReference>
<reference evidence="3" key="1">
    <citation type="journal article" date="2011" name="J. Bacteriol.">
        <title>Genome sequences of eight morphologically diverse alphaproteobacteria.</title>
        <authorList>
            <consortium name="US DOE Joint Genome Institute"/>
            <person name="Brown P.J."/>
            <person name="Kysela D.T."/>
            <person name="Buechlein A."/>
            <person name="Hemmerich C."/>
            <person name="Brun Y.V."/>
        </authorList>
    </citation>
    <scope>NUCLEOTIDE SEQUENCE [LARGE SCALE GENOMIC DNA]</scope>
    <source>
        <strain evidence="3">ATCC 49814 / DSM 5838 / IFAM 1418</strain>
    </source>
</reference>
<dbReference type="eggNOG" id="COG0110">
    <property type="taxonomic scope" value="Bacteria"/>
</dbReference>
<dbReference type="STRING" id="582402.Hbal_2326"/>
<dbReference type="KEGG" id="hba:Hbal_2326"/>
<evidence type="ECO:0000256" key="1">
    <source>
        <dbReference type="ARBA" id="ARBA00007274"/>
    </source>
</evidence>
<accession>C6XMU2</accession>
<evidence type="ECO:0000313" key="2">
    <source>
        <dbReference type="EMBL" id="ACT60006.1"/>
    </source>
</evidence>
<dbReference type="HOGENOM" id="CLU_1223357_0_0_5"/>
<proteinExistence type="inferred from homology"/>
<dbReference type="Proteomes" id="UP000002745">
    <property type="component" value="Chromosome"/>
</dbReference>
<gene>
    <name evidence="2" type="ordered locus">Hbal_2326</name>
</gene>